<evidence type="ECO:0000313" key="1">
    <source>
        <dbReference type="EMBL" id="GIZ03417.1"/>
    </source>
</evidence>
<accession>A0AAV4Y825</accession>
<dbReference type="EMBL" id="BPLR01018944">
    <property type="protein sequence ID" value="GIZ03417.1"/>
    <property type="molecule type" value="Genomic_DNA"/>
</dbReference>
<comment type="caution">
    <text evidence="1">The sequence shown here is derived from an EMBL/GenBank/DDBJ whole genome shotgun (WGS) entry which is preliminary data.</text>
</comment>
<reference evidence="1 2" key="1">
    <citation type="submission" date="2021-06" db="EMBL/GenBank/DDBJ databases">
        <title>Caerostris extrusa draft genome.</title>
        <authorList>
            <person name="Kono N."/>
            <person name="Arakawa K."/>
        </authorList>
    </citation>
    <scope>NUCLEOTIDE SEQUENCE [LARGE SCALE GENOMIC DNA]</scope>
</reference>
<name>A0AAV4Y825_CAEEX</name>
<dbReference type="AlphaFoldDB" id="A0AAV4Y825"/>
<keyword evidence="2" id="KW-1185">Reference proteome</keyword>
<dbReference type="Proteomes" id="UP001054945">
    <property type="component" value="Unassembled WGS sequence"/>
</dbReference>
<organism evidence="1 2">
    <name type="scientific">Caerostris extrusa</name>
    <name type="common">Bark spider</name>
    <name type="synonym">Caerostris bankana</name>
    <dbReference type="NCBI Taxonomy" id="172846"/>
    <lineage>
        <taxon>Eukaryota</taxon>
        <taxon>Metazoa</taxon>
        <taxon>Ecdysozoa</taxon>
        <taxon>Arthropoda</taxon>
        <taxon>Chelicerata</taxon>
        <taxon>Arachnida</taxon>
        <taxon>Araneae</taxon>
        <taxon>Araneomorphae</taxon>
        <taxon>Entelegynae</taxon>
        <taxon>Araneoidea</taxon>
        <taxon>Araneidae</taxon>
        <taxon>Caerostris</taxon>
    </lineage>
</organism>
<proteinExistence type="predicted"/>
<protein>
    <submittedName>
        <fullName evidence="1">Uncharacterized protein</fullName>
    </submittedName>
</protein>
<sequence length="88" mass="10348">MDKVYLTNQISVYKWDEYDSVRSTTSKSFGDIPKGRVAERVQPRTPPLHQILKKVPSLSLQITAKWNQRQRINSLTNPTLINLFYLWK</sequence>
<gene>
    <name evidence="1" type="ORF">CEXT_1651</name>
</gene>
<evidence type="ECO:0000313" key="2">
    <source>
        <dbReference type="Proteomes" id="UP001054945"/>
    </source>
</evidence>